<dbReference type="InterPro" id="IPR026028">
    <property type="entry name" value="V-type_ATPase_116kDa_su_euka"/>
</dbReference>
<keyword evidence="12" id="KW-1185">Reference proteome</keyword>
<dbReference type="InterPro" id="IPR002490">
    <property type="entry name" value="V-ATPase_116kDa_su"/>
</dbReference>
<keyword evidence="6 9" id="KW-1133">Transmembrane helix</keyword>
<dbReference type="PIRSF" id="PIRSF001293">
    <property type="entry name" value="ATP6V0A1"/>
    <property type="match status" value="1"/>
</dbReference>
<proteinExistence type="inferred from homology"/>
<dbReference type="GO" id="GO:0051117">
    <property type="term" value="F:ATPase binding"/>
    <property type="evidence" value="ECO:0007669"/>
    <property type="project" value="TreeGrafter"/>
</dbReference>
<evidence type="ECO:0000256" key="7">
    <source>
        <dbReference type="ARBA" id="ARBA00023065"/>
    </source>
</evidence>
<keyword evidence="7 9" id="KW-0406">Ion transport</keyword>
<accession>A0A1X0NV83</accession>
<feature type="transmembrane region" description="Helical" evidence="9">
    <location>
        <begin position="611"/>
        <end position="635"/>
    </location>
</feature>
<keyword evidence="10" id="KW-0175">Coiled coil</keyword>
<sequence length="846" mass="96074">MPQERASGLWRSEDMVRLNIITQREAFYDTVVCIGLLGKAQFVDVCGDATVFGRPYTAEIRRCDDLDRELRFLMEEFEREKCLTEEDVLPVNTTDDIWSLLHSSPLDEAEERINAMTSELRAVNASLEELRREINYHHELYLLHLRLKELLPSQQEQSLTELLQTPYLIGMIDATKTEVLYAMVYRATKGNAFVELDNKPAMLLDTTTGISCVAKTSFIIFTPSVSAFKGVERYLLSLGATLHTIGNASLEATEDRKQAADELNQMYEEVQSRKRDLLKQHARSYFTLLQLIKMRKRVFSTMNLCTVSGATCTASVWIPRKYEDALRASIRKALHVSSGEVLSVVTPHASQKNPPTYFETNAFTECFQGIVNSYGMARYKEVNPGVFTIVTFPYLFGIMYGDMGHGMLLLFFALFFIVIEIKWRGHKKNEMLAMLLSGRYLLLLMALFSIYMGALYNDFFGFSIGLFSSAYVWPPINEQNGMIYPLENVTRSHVYPLGIDVAWTETENKLEFYNSVKMKCAVIVGVIQMLTGNILSLLNYIYNNDYPKICFLFIPEVVFLLCTFGYMSILIVIKWCTKWENTNEAPSILEIMTNFFLQPGTVNQSLFKGQAIVQIVLLLLSVAMIPVMLVMMPVIEVRRHRKRMRYFLHSRTGSLHSLGEDGRRHNKQDSQSDFHAEVVVSQPNLSGTAVIIDEYSKNTVDDIYSLKENSHTEGGSVENEEELVSHFELSEVVIHYIIHTIEYVLGCVSNTASYLRLWALSLAHAQLSEVFFTFAVVKVLSLDTTGVFIAGGIAIWLAVTVAVLVGMEALSAFLHALRLHWVEFNNKFYAADGVASEPFDLMQPQE</sequence>
<evidence type="ECO:0000256" key="4">
    <source>
        <dbReference type="ARBA" id="ARBA00022692"/>
    </source>
</evidence>
<evidence type="ECO:0000256" key="6">
    <source>
        <dbReference type="ARBA" id="ARBA00022989"/>
    </source>
</evidence>
<protein>
    <recommendedName>
        <fullName evidence="9">V-type proton ATPase subunit a</fullName>
    </recommendedName>
</protein>
<feature type="transmembrane region" description="Helical" evidence="9">
    <location>
        <begin position="394"/>
        <end position="419"/>
    </location>
</feature>
<dbReference type="GO" id="GO:0007035">
    <property type="term" value="P:vacuolar acidification"/>
    <property type="evidence" value="ECO:0007669"/>
    <property type="project" value="TreeGrafter"/>
</dbReference>
<evidence type="ECO:0000256" key="8">
    <source>
        <dbReference type="ARBA" id="ARBA00023136"/>
    </source>
</evidence>
<feature type="transmembrane region" description="Helical" evidence="9">
    <location>
        <begin position="521"/>
        <end position="542"/>
    </location>
</feature>
<evidence type="ECO:0000313" key="11">
    <source>
        <dbReference type="EMBL" id="ORC88403.1"/>
    </source>
</evidence>
<feature type="coiled-coil region" evidence="10">
    <location>
        <begin position="63"/>
        <end position="133"/>
    </location>
</feature>
<dbReference type="RefSeq" id="XP_028882469.1">
    <property type="nucleotide sequence ID" value="XM_029026354.1"/>
</dbReference>
<dbReference type="STRING" id="67003.A0A1X0NV83"/>
<dbReference type="VEuPathDB" id="TriTrypDB:TM35_000172750"/>
<dbReference type="OrthoDB" id="10264220at2759"/>
<dbReference type="PANTHER" id="PTHR11629:SF63">
    <property type="entry name" value="V-TYPE PROTON ATPASE SUBUNIT A"/>
    <property type="match status" value="1"/>
</dbReference>
<dbReference type="EMBL" id="NBCO01000017">
    <property type="protein sequence ID" value="ORC88403.1"/>
    <property type="molecule type" value="Genomic_DNA"/>
</dbReference>
<evidence type="ECO:0000256" key="10">
    <source>
        <dbReference type="SAM" id="Coils"/>
    </source>
</evidence>
<comment type="function">
    <text evidence="9">Essential component of the vacuolar proton pump (V-ATPase), a multimeric enzyme that catalyzes the translocation of protons across the membranes. Required for assembly and activity of the V-ATPase.</text>
</comment>
<organism evidence="11 12">
    <name type="scientific">Trypanosoma theileri</name>
    <dbReference type="NCBI Taxonomy" id="67003"/>
    <lineage>
        <taxon>Eukaryota</taxon>
        <taxon>Discoba</taxon>
        <taxon>Euglenozoa</taxon>
        <taxon>Kinetoplastea</taxon>
        <taxon>Metakinetoplastina</taxon>
        <taxon>Trypanosomatida</taxon>
        <taxon>Trypanosomatidae</taxon>
        <taxon>Trypanosoma</taxon>
    </lineage>
</organism>
<feature type="coiled-coil region" evidence="10">
    <location>
        <begin position="250"/>
        <end position="280"/>
    </location>
</feature>
<feature type="transmembrane region" description="Helical" evidence="9">
    <location>
        <begin position="440"/>
        <end position="473"/>
    </location>
</feature>
<reference evidence="11 12" key="1">
    <citation type="submission" date="2017-03" db="EMBL/GenBank/DDBJ databases">
        <title>An alternative strategy for trypanosome survival in the mammalian bloodstream revealed through genome and transcriptome analysis of the ubiquitous bovine parasite Trypanosoma (Megatrypanum) theileri.</title>
        <authorList>
            <person name="Kelly S."/>
            <person name="Ivens A."/>
            <person name="Mott A."/>
            <person name="O'Neill E."/>
            <person name="Emms D."/>
            <person name="Macleod O."/>
            <person name="Voorheis P."/>
            <person name="Matthews J."/>
            <person name="Matthews K."/>
            <person name="Carrington M."/>
        </authorList>
    </citation>
    <scope>NUCLEOTIDE SEQUENCE [LARGE SCALE GENOMIC DNA]</scope>
    <source>
        <strain evidence="11">Edinburgh</strain>
    </source>
</reference>
<dbReference type="Proteomes" id="UP000192257">
    <property type="component" value="Unassembled WGS sequence"/>
</dbReference>
<dbReference type="Pfam" id="PF01496">
    <property type="entry name" value="V_ATPase_I"/>
    <property type="match status" value="1"/>
</dbReference>
<dbReference type="GO" id="GO:0046961">
    <property type="term" value="F:proton-transporting ATPase activity, rotational mechanism"/>
    <property type="evidence" value="ECO:0007669"/>
    <property type="project" value="InterPro"/>
</dbReference>
<keyword evidence="3 9" id="KW-0813">Transport</keyword>
<comment type="caution">
    <text evidence="11">The sequence shown here is derived from an EMBL/GenBank/DDBJ whole genome shotgun (WGS) entry which is preliminary data.</text>
</comment>
<keyword evidence="5 9" id="KW-0375">Hydrogen ion transport</keyword>
<keyword evidence="8 9" id="KW-0472">Membrane</keyword>
<evidence type="ECO:0000256" key="2">
    <source>
        <dbReference type="ARBA" id="ARBA00009904"/>
    </source>
</evidence>
<dbReference type="PANTHER" id="PTHR11629">
    <property type="entry name" value="VACUOLAR PROTON ATPASES"/>
    <property type="match status" value="1"/>
</dbReference>
<evidence type="ECO:0000256" key="3">
    <source>
        <dbReference type="ARBA" id="ARBA00022448"/>
    </source>
</evidence>
<comment type="subcellular location">
    <subcellularLocation>
        <location evidence="1">Membrane</location>
        <topology evidence="1">Multi-pass membrane protein</topology>
    </subcellularLocation>
</comment>
<gene>
    <name evidence="11" type="ORF">TM35_000172750</name>
</gene>
<keyword evidence="4 9" id="KW-0812">Transmembrane</keyword>
<feature type="transmembrane region" description="Helical" evidence="9">
    <location>
        <begin position="786"/>
        <end position="810"/>
    </location>
</feature>
<comment type="similarity">
    <text evidence="2 9">Belongs to the V-ATPase 116 kDa subunit family.</text>
</comment>
<evidence type="ECO:0000256" key="5">
    <source>
        <dbReference type="ARBA" id="ARBA00022781"/>
    </source>
</evidence>
<evidence type="ECO:0000313" key="12">
    <source>
        <dbReference type="Proteomes" id="UP000192257"/>
    </source>
</evidence>
<feature type="transmembrane region" description="Helical" evidence="9">
    <location>
        <begin position="549"/>
        <end position="573"/>
    </location>
</feature>
<dbReference type="AlphaFoldDB" id="A0A1X0NV83"/>
<dbReference type="GO" id="GO:0000220">
    <property type="term" value="C:vacuolar proton-transporting V-type ATPase, V0 domain"/>
    <property type="evidence" value="ECO:0007669"/>
    <property type="project" value="InterPro"/>
</dbReference>
<name>A0A1X0NV83_9TRYP</name>
<evidence type="ECO:0000256" key="1">
    <source>
        <dbReference type="ARBA" id="ARBA00004141"/>
    </source>
</evidence>
<dbReference type="GeneID" id="39986134"/>
<evidence type="ECO:0000256" key="9">
    <source>
        <dbReference type="RuleBase" id="RU361189"/>
    </source>
</evidence>